<dbReference type="STRING" id="29655.A0A0K9PFF3"/>
<proteinExistence type="predicted"/>
<protein>
    <submittedName>
        <fullName evidence="1">Uncharacterized protein</fullName>
    </submittedName>
</protein>
<sequence length="233" mass="27012">MNLDLVVEVIVCVEEIKQYVLSLRQLWKEELDEIVINNKKIMDIFEKFARRAKKMNHGNGSSTTSTKDSDHAKNISMICNDIDNNVVSTRITSVTTMDFVKSWENTPLEVVDPKVSDLIEHEKNHQSHGIELITSDTFSSFDNLRRGFIGIDSSTFIAFLYSSVASFSWDIFVYDLKKKMHDRLFSLFGEEGIILVSHIFHWDPGIKKRRTCRRKIHCRYSIECVKSIVSWNV</sequence>
<dbReference type="AlphaFoldDB" id="A0A0K9PFF3"/>
<gene>
    <name evidence="1" type="ORF">ZOSMA_2800G00010</name>
</gene>
<keyword evidence="2" id="KW-1185">Reference proteome</keyword>
<evidence type="ECO:0000313" key="2">
    <source>
        <dbReference type="Proteomes" id="UP000036987"/>
    </source>
</evidence>
<comment type="caution">
    <text evidence="1">The sequence shown here is derived from an EMBL/GenBank/DDBJ whole genome shotgun (WGS) entry which is preliminary data.</text>
</comment>
<reference evidence="2" key="1">
    <citation type="journal article" date="2016" name="Nature">
        <title>The genome of the seagrass Zostera marina reveals angiosperm adaptation to the sea.</title>
        <authorList>
            <person name="Olsen J.L."/>
            <person name="Rouze P."/>
            <person name="Verhelst B."/>
            <person name="Lin Y.-C."/>
            <person name="Bayer T."/>
            <person name="Collen J."/>
            <person name="Dattolo E."/>
            <person name="De Paoli E."/>
            <person name="Dittami S."/>
            <person name="Maumus F."/>
            <person name="Michel G."/>
            <person name="Kersting A."/>
            <person name="Lauritano C."/>
            <person name="Lohaus R."/>
            <person name="Toepel M."/>
            <person name="Tonon T."/>
            <person name="Vanneste K."/>
            <person name="Amirebrahimi M."/>
            <person name="Brakel J."/>
            <person name="Bostroem C."/>
            <person name="Chovatia M."/>
            <person name="Grimwood J."/>
            <person name="Jenkins J.W."/>
            <person name="Jueterbock A."/>
            <person name="Mraz A."/>
            <person name="Stam W.T."/>
            <person name="Tice H."/>
            <person name="Bornberg-Bauer E."/>
            <person name="Green P.J."/>
            <person name="Pearson G.A."/>
            <person name="Procaccini G."/>
            <person name="Duarte C.M."/>
            <person name="Schmutz J."/>
            <person name="Reusch T.B.H."/>
            <person name="Van de Peer Y."/>
        </authorList>
    </citation>
    <scope>NUCLEOTIDE SEQUENCE [LARGE SCALE GENOMIC DNA]</scope>
    <source>
        <strain evidence="2">cv. Finnish</strain>
    </source>
</reference>
<accession>A0A0K9PFF3</accession>
<dbReference type="EMBL" id="LFYR01000933">
    <property type="protein sequence ID" value="KMZ66955.1"/>
    <property type="molecule type" value="Genomic_DNA"/>
</dbReference>
<dbReference type="Proteomes" id="UP000036987">
    <property type="component" value="Unassembled WGS sequence"/>
</dbReference>
<organism evidence="1 2">
    <name type="scientific">Zostera marina</name>
    <name type="common">Eelgrass</name>
    <dbReference type="NCBI Taxonomy" id="29655"/>
    <lineage>
        <taxon>Eukaryota</taxon>
        <taxon>Viridiplantae</taxon>
        <taxon>Streptophyta</taxon>
        <taxon>Embryophyta</taxon>
        <taxon>Tracheophyta</taxon>
        <taxon>Spermatophyta</taxon>
        <taxon>Magnoliopsida</taxon>
        <taxon>Liliopsida</taxon>
        <taxon>Zosteraceae</taxon>
        <taxon>Zostera</taxon>
    </lineage>
</organism>
<evidence type="ECO:0000313" key="1">
    <source>
        <dbReference type="EMBL" id="KMZ66955.1"/>
    </source>
</evidence>
<name>A0A0K9PFF3_ZOSMR</name>